<dbReference type="InterPro" id="IPR000424">
    <property type="entry name" value="Primosome_PriB/ssb"/>
</dbReference>
<dbReference type="SUPFAM" id="SSF50249">
    <property type="entry name" value="Nucleic acid-binding proteins"/>
    <property type="match status" value="1"/>
</dbReference>
<comment type="caution">
    <text evidence="2">Lacks conserved residue(s) required for the propagation of feature annotation.</text>
</comment>
<dbReference type="GO" id="GO:0003677">
    <property type="term" value="F:DNA binding"/>
    <property type="evidence" value="ECO:0007669"/>
    <property type="project" value="UniProtKB-KW"/>
</dbReference>
<keyword evidence="1 2" id="KW-0238">DNA-binding</keyword>
<evidence type="ECO:0000256" key="4">
    <source>
        <dbReference type="SAM" id="MobiDB-lite"/>
    </source>
</evidence>
<accession>A0ABV3DFS5</accession>
<dbReference type="Gene3D" id="2.40.50.140">
    <property type="entry name" value="Nucleic acid-binding proteins"/>
    <property type="match status" value="1"/>
</dbReference>
<comment type="caution">
    <text evidence="5">The sequence shown here is derived from an EMBL/GenBank/DDBJ whole genome shotgun (WGS) entry which is preliminary data.</text>
</comment>
<dbReference type="CDD" id="cd04496">
    <property type="entry name" value="SSB_OBF"/>
    <property type="match status" value="1"/>
</dbReference>
<evidence type="ECO:0000256" key="1">
    <source>
        <dbReference type="ARBA" id="ARBA00023125"/>
    </source>
</evidence>
<reference evidence="5 6" key="1">
    <citation type="submission" date="2024-06" db="EMBL/GenBank/DDBJ databases">
        <title>The Natural Products Discovery Center: Release of the First 8490 Sequenced Strains for Exploring Actinobacteria Biosynthetic Diversity.</title>
        <authorList>
            <person name="Kalkreuter E."/>
            <person name="Kautsar S.A."/>
            <person name="Yang D."/>
            <person name="Bader C.D."/>
            <person name="Teijaro C.N."/>
            <person name="Fluegel L."/>
            <person name="Davis C.M."/>
            <person name="Simpson J.R."/>
            <person name="Lauterbach L."/>
            <person name="Steele A.D."/>
            <person name="Gui C."/>
            <person name="Meng S."/>
            <person name="Li G."/>
            <person name="Viehrig K."/>
            <person name="Ye F."/>
            <person name="Su P."/>
            <person name="Kiefer A.F."/>
            <person name="Nichols A."/>
            <person name="Cepeda A.J."/>
            <person name="Yan W."/>
            <person name="Fan B."/>
            <person name="Jiang Y."/>
            <person name="Adhikari A."/>
            <person name="Zheng C.-J."/>
            <person name="Schuster L."/>
            <person name="Cowan T.M."/>
            <person name="Smanski M.J."/>
            <person name="Chevrette M.G."/>
            <person name="De Carvalho L.P.S."/>
            <person name="Shen B."/>
        </authorList>
    </citation>
    <scope>NUCLEOTIDE SEQUENCE [LARGE SCALE GENOMIC DNA]</scope>
    <source>
        <strain evidence="5 6">NPDC048946</strain>
    </source>
</reference>
<keyword evidence="6" id="KW-1185">Reference proteome</keyword>
<dbReference type="InterPro" id="IPR011344">
    <property type="entry name" value="ssDNA-bd"/>
</dbReference>
<comment type="subunit">
    <text evidence="2">Homotetramer.</text>
</comment>
<dbReference type="PIRSF" id="PIRSF002070">
    <property type="entry name" value="SSB"/>
    <property type="match status" value="1"/>
</dbReference>
<feature type="compositionally biased region" description="Polar residues" evidence="4">
    <location>
        <begin position="122"/>
        <end position="132"/>
    </location>
</feature>
<protein>
    <recommendedName>
        <fullName evidence="2 3">Single-stranded DNA-binding protein</fullName>
        <shortName evidence="2">SSB</shortName>
    </recommendedName>
</protein>
<evidence type="ECO:0000256" key="3">
    <source>
        <dbReference type="PIRNR" id="PIRNR002070"/>
    </source>
</evidence>
<dbReference type="NCBIfam" id="TIGR00621">
    <property type="entry name" value="ssb"/>
    <property type="match status" value="1"/>
</dbReference>
<dbReference type="EMBL" id="JBEZFP010000029">
    <property type="protein sequence ID" value="MEU8134610.1"/>
    <property type="molecule type" value="Genomic_DNA"/>
</dbReference>
<name>A0ABV3DFS5_9ACTN</name>
<dbReference type="Pfam" id="PF00436">
    <property type="entry name" value="SSB"/>
    <property type="match status" value="1"/>
</dbReference>
<dbReference type="PROSITE" id="PS50935">
    <property type="entry name" value="SSB"/>
    <property type="match status" value="1"/>
</dbReference>
<dbReference type="HAMAP" id="MF_00984">
    <property type="entry name" value="SSB"/>
    <property type="match status" value="1"/>
</dbReference>
<evidence type="ECO:0000313" key="5">
    <source>
        <dbReference type="EMBL" id="MEU8134610.1"/>
    </source>
</evidence>
<gene>
    <name evidence="5" type="primary">ssb</name>
    <name evidence="5" type="ORF">AB0C36_13975</name>
</gene>
<proteinExistence type="inferred from homology"/>
<dbReference type="InterPro" id="IPR012340">
    <property type="entry name" value="NA-bd_OB-fold"/>
</dbReference>
<organism evidence="5 6">
    <name type="scientific">Streptodolium elevatio</name>
    <dbReference type="NCBI Taxonomy" id="3157996"/>
    <lineage>
        <taxon>Bacteria</taxon>
        <taxon>Bacillati</taxon>
        <taxon>Actinomycetota</taxon>
        <taxon>Actinomycetes</taxon>
        <taxon>Kitasatosporales</taxon>
        <taxon>Streptomycetaceae</taxon>
        <taxon>Streptodolium</taxon>
    </lineage>
</organism>
<evidence type="ECO:0000256" key="2">
    <source>
        <dbReference type="HAMAP-Rule" id="MF_00984"/>
    </source>
</evidence>
<sequence length="154" mass="16490">MANNATYITVTGNLTRDPEGAFTASGVFRARISIAVTPRRFDKQAGEWTDGETTFWDATAWRALGEHVAESLNKGDRVIATGTVTTHRWQDEATGEPRSRVVLDLEDIGPSLAWATTNVAKATRTNGRSSGARSAPAGDAWAVNGPTADNDVPF</sequence>
<evidence type="ECO:0000313" key="6">
    <source>
        <dbReference type="Proteomes" id="UP001551482"/>
    </source>
</evidence>
<feature type="region of interest" description="Disordered" evidence="4">
    <location>
        <begin position="122"/>
        <end position="154"/>
    </location>
</feature>
<dbReference type="RefSeq" id="WP_358353411.1">
    <property type="nucleotide sequence ID" value="NZ_JBEZFP010000029.1"/>
</dbReference>
<dbReference type="Proteomes" id="UP001551482">
    <property type="component" value="Unassembled WGS sequence"/>
</dbReference>